<gene>
    <name evidence="3" type="ORF">BGZ70_000682</name>
</gene>
<evidence type="ECO:0000313" key="3">
    <source>
        <dbReference type="EMBL" id="KAF9966940.1"/>
    </source>
</evidence>
<reference evidence="3" key="1">
    <citation type="journal article" date="2020" name="Fungal Divers.">
        <title>Resolving the Mortierellaceae phylogeny through synthesis of multi-gene phylogenetics and phylogenomics.</title>
        <authorList>
            <person name="Vandepol N."/>
            <person name="Liber J."/>
            <person name="Desiro A."/>
            <person name="Na H."/>
            <person name="Kennedy M."/>
            <person name="Barry K."/>
            <person name="Grigoriev I.V."/>
            <person name="Miller A.N."/>
            <person name="O'Donnell K."/>
            <person name="Stajich J.E."/>
            <person name="Bonito G."/>
        </authorList>
    </citation>
    <scope>NUCLEOTIDE SEQUENCE</scope>
    <source>
        <strain evidence="3">CK1249</strain>
    </source>
</reference>
<dbReference type="InterPro" id="IPR011021">
    <property type="entry name" value="Arrestin-like_N"/>
</dbReference>
<feature type="region of interest" description="Disordered" evidence="1">
    <location>
        <begin position="426"/>
        <end position="453"/>
    </location>
</feature>
<dbReference type="Proteomes" id="UP000738359">
    <property type="component" value="Unassembled WGS sequence"/>
</dbReference>
<dbReference type="OrthoDB" id="2333384at2759"/>
<dbReference type="PANTHER" id="PTHR11188:SF17">
    <property type="entry name" value="FI21816P1"/>
    <property type="match status" value="1"/>
</dbReference>
<name>A0A9P6JBZ8_MORAP</name>
<comment type="caution">
    <text evidence="3">The sequence shown here is derived from an EMBL/GenBank/DDBJ whole genome shotgun (WGS) entry which is preliminary data.</text>
</comment>
<dbReference type="InterPro" id="IPR014752">
    <property type="entry name" value="Arrestin-like_C"/>
</dbReference>
<dbReference type="SUPFAM" id="SSF81296">
    <property type="entry name" value="E set domains"/>
    <property type="match status" value="1"/>
</dbReference>
<feature type="compositionally biased region" description="Acidic residues" evidence="1">
    <location>
        <begin position="434"/>
        <end position="443"/>
    </location>
</feature>
<proteinExistence type="predicted"/>
<organism evidence="3 4">
    <name type="scientific">Mortierella alpina</name>
    <name type="common">Oleaginous fungus</name>
    <name type="synonym">Mortierella renispora</name>
    <dbReference type="NCBI Taxonomy" id="64518"/>
    <lineage>
        <taxon>Eukaryota</taxon>
        <taxon>Fungi</taxon>
        <taxon>Fungi incertae sedis</taxon>
        <taxon>Mucoromycota</taxon>
        <taxon>Mortierellomycotina</taxon>
        <taxon>Mortierellomycetes</taxon>
        <taxon>Mortierellales</taxon>
        <taxon>Mortierellaceae</taxon>
        <taxon>Mortierella</taxon>
    </lineage>
</organism>
<protein>
    <recommendedName>
        <fullName evidence="2">Arrestin-like N-terminal domain-containing protein</fullName>
    </recommendedName>
</protein>
<dbReference type="GO" id="GO:0030674">
    <property type="term" value="F:protein-macromolecule adaptor activity"/>
    <property type="evidence" value="ECO:0007669"/>
    <property type="project" value="TreeGrafter"/>
</dbReference>
<dbReference type="PANTHER" id="PTHR11188">
    <property type="entry name" value="ARRESTIN DOMAIN CONTAINING PROTEIN"/>
    <property type="match status" value="1"/>
</dbReference>
<feature type="compositionally biased region" description="Polar residues" evidence="1">
    <location>
        <begin position="510"/>
        <end position="536"/>
    </location>
</feature>
<dbReference type="GO" id="GO:0005886">
    <property type="term" value="C:plasma membrane"/>
    <property type="evidence" value="ECO:0007669"/>
    <property type="project" value="TreeGrafter"/>
</dbReference>
<dbReference type="GO" id="GO:0070086">
    <property type="term" value="P:ubiquitin-dependent endocytosis"/>
    <property type="evidence" value="ECO:0007669"/>
    <property type="project" value="TreeGrafter"/>
</dbReference>
<dbReference type="Gene3D" id="2.60.40.640">
    <property type="match status" value="1"/>
</dbReference>
<dbReference type="AlphaFoldDB" id="A0A9P6JBZ8"/>
<dbReference type="GO" id="GO:0031625">
    <property type="term" value="F:ubiquitin protein ligase binding"/>
    <property type="evidence" value="ECO:0007669"/>
    <property type="project" value="TreeGrafter"/>
</dbReference>
<dbReference type="EMBL" id="JAAAHY010000114">
    <property type="protein sequence ID" value="KAF9966940.1"/>
    <property type="molecule type" value="Genomic_DNA"/>
</dbReference>
<feature type="region of interest" description="Disordered" evidence="1">
    <location>
        <begin position="1"/>
        <end position="98"/>
    </location>
</feature>
<accession>A0A9P6JBZ8</accession>
<evidence type="ECO:0000256" key="1">
    <source>
        <dbReference type="SAM" id="MobiDB-lite"/>
    </source>
</evidence>
<feature type="compositionally biased region" description="Basic and acidic residues" evidence="1">
    <location>
        <begin position="58"/>
        <end position="74"/>
    </location>
</feature>
<dbReference type="Pfam" id="PF00339">
    <property type="entry name" value="Arrestin_N"/>
    <property type="match status" value="1"/>
</dbReference>
<feature type="compositionally biased region" description="Basic residues" evidence="1">
    <location>
        <begin position="75"/>
        <end position="86"/>
    </location>
</feature>
<dbReference type="GO" id="GO:0005829">
    <property type="term" value="C:cytosol"/>
    <property type="evidence" value="ECO:0007669"/>
    <property type="project" value="TreeGrafter"/>
</dbReference>
<keyword evidence="4" id="KW-1185">Reference proteome</keyword>
<feature type="compositionally biased region" description="Low complexity" evidence="1">
    <location>
        <begin position="15"/>
        <end position="42"/>
    </location>
</feature>
<evidence type="ECO:0000259" key="2">
    <source>
        <dbReference type="Pfam" id="PF00339"/>
    </source>
</evidence>
<dbReference type="InterPro" id="IPR050357">
    <property type="entry name" value="Arrestin_domain-protein"/>
</dbReference>
<feature type="region of interest" description="Disordered" evidence="1">
    <location>
        <begin position="493"/>
        <end position="536"/>
    </location>
</feature>
<sequence length="588" mass="64608">MTAGQHLQRTAELLSGVSPPYSPSESPNHSSGSRSSSSSSLDRPPPASSAGGTFAATRDTHTHSTVRLEGEHNPHQRTGRHPRPAHNHTTTPLSFFGATNGDAQHHHSFAPVKTLRIELVETEITLAMGRPAMLEGTLYLSLQKSTKVKSLQLEFSGRSFISWADENTYSPAARHTTVPHIEHTWPLVEHQHKQPPTIMPAGVHAYPFSLELPDTLPESLSMAHGKVIYRLTATLTKPGLTFHSSNAIATVNILRRHRAQPLASRTHQRGGRLVNSAQDKIKYMVTLPHLRILHSTKLPLQVSITALTHHTSIQVLQVGLWERAVYRTEDRQRVDMRLVKIQKSEGWSHEDHSQSLDQSVRTWNKVLLFDMPCIGTAIHQCNPSADNGLIKVTHILRFTVLGSDGSKRFRVENEICLAVLALEDEHHHASTGGGEEDEVEYDENGNPVTELPSYLTSFTTPRLSIDSEPELDPTDDDLLLALVAARIHLPSYAESEDGSNSRGPSRDVSRNVSQATSRNASPERTPAGTSSQSHRTSLCQDFDAGVIAAASSTSPLVPHGRTSIHDPQVRFSMGSVYPVHHPSPLQSS</sequence>
<evidence type="ECO:0000313" key="4">
    <source>
        <dbReference type="Proteomes" id="UP000738359"/>
    </source>
</evidence>
<dbReference type="InterPro" id="IPR014756">
    <property type="entry name" value="Ig_E-set"/>
</dbReference>
<feature type="domain" description="Arrestin-like N-terminal" evidence="2">
    <location>
        <begin position="134"/>
        <end position="243"/>
    </location>
</feature>